<dbReference type="PANTHER" id="PTHR28003">
    <property type="entry name" value="NUCLEOPORIN POM34"/>
    <property type="match status" value="1"/>
</dbReference>
<organism evidence="3 4">
    <name type="scientific">Penicillium digitatum</name>
    <name type="common">Green mold</name>
    <dbReference type="NCBI Taxonomy" id="36651"/>
    <lineage>
        <taxon>Eukaryota</taxon>
        <taxon>Fungi</taxon>
        <taxon>Dikarya</taxon>
        <taxon>Ascomycota</taxon>
        <taxon>Pezizomycotina</taxon>
        <taxon>Eurotiomycetes</taxon>
        <taxon>Eurotiomycetidae</taxon>
        <taxon>Eurotiales</taxon>
        <taxon>Aspergillaceae</taxon>
        <taxon>Penicillium</taxon>
    </lineage>
</organism>
<dbReference type="GO" id="GO:0070762">
    <property type="term" value="C:nuclear pore transmembrane ring"/>
    <property type="evidence" value="ECO:0007669"/>
    <property type="project" value="TreeGrafter"/>
</dbReference>
<proteinExistence type="predicted"/>
<feature type="region of interest" description="Disordered" evidence="1">
    <location>
        <begin position="166"/>
        <end position="222"/>
    </location>
</feature>
<reference evidence="3 4" key="1">
    <citation type="submission" date="2020-08" db="EMBL/GenBank/DDBJ databases">
        <title>The completed genome sequence of the pathogenic ascomycete fungus Penicillium digitatum.</title>
        <authorList>
            <person name="Wang M."/>
        </authorList>
    </citation>
    <scope>NUCLEOTIDE SEQUENCE [LARGE SCALE GENOMIC DNA]</scope>
    <source>
        <strain evidence="3 4">PdW03</strain>
    </source>
</reference>
<keyword evidence="2" id="KW-0812">Transmembrane</keyword>
<feature type="compositionally biased region" description="Low complexity" evidence="1">
    <location>
        <begin position="177"/>
        <end position="207"/>
    </location>
</feature>
<feature type="compositionally biased region" description="Polar residues" evidence="1">
    <location>
        <begin position="243"/>
        <end position="261"/>
    </location>
</feature>
<protein>
    <submittedName>
        <fullName evidence="3">Nuclear pore complex component</fullName>
    </submittedName>
</protein>
<accession>A0A7T7BKG1</accession>
<keyword evidence="2" id="KW-0472">Membrane</keyword>
<dbReference type="RefSeq" id="XP_065956606.1">
    <property type="nucleotide sequence ID" value="XM_066101523.1"/>
</dbReference>
<dbReference type="Pfam" id="PF08058">
    <property type="entry name" value="NPCC"/>
    <property type="match status" value="1"/>
</dbReference>
<dbReference type="GO" id="GO:0005640">
    <property type="term" value="C:nuclear outer membrane"/>
    <property type="evidence" value="ECO:0007669"/>
    <property type="project" value="TreeGrafter"/>
</dbReference>
<keyword evidence="2" id="KW-1133">Transmembrane helix</keyword>
<dbReference type="Proteomes" id="UP000595662">
    <property type="component" value="Chromosome 2"/>
</dbReference>
<evidence type="ECO:0000256" key="1">
    <source>
        <dbReference type="SAM" id="MobiDB-lite"/>
    </source>
</evidence>
<feature type="region of interest" description="Disordered" evidence="1">
    <location>
        <begin position="241"/>
        <end position="278"/>
    </location>
</feature>
<name>A0A7T7BKG1_PENDI</name>
<dbReference type="GeneID" id="90952920"/>
<feature type="transmembrane region" description="Helical" evidence="2">
    <location>
        <begin position="128"/>
        <end position="146"/>
    </location>
</feature>
<evidence type="ECO:0000256" key="2">
    <source>
        <dbReference type="SAM" id="Phobius"/>
    </source>
</evidence>
<evidence type="ECO:0000313" key="3">
    <source>
        <dbReference type="EMBL" id="QQK43115.1"/>
    </source>
</evidence>
<dbReference type="VEuPathDB" id="FungiDB:PDIP_53260"/>
<dbReference type="InterPro" id="IPR012578">
    <property type="entry name" value="Nucl_pore_cmplx"/>
</dbReference>
<dbReference type="GO" id="GO:0006606">
    <property type="term" value="P:protein import into nucleus"/>
    <property type="evidence" value="ECO:0007669"/>
    <property type="project" value="TreeGrafter"/>
</dbReference>
<feature type="transmembrane region" description="Helical" evidence="2">
    <location>
        <begin position="16"/>
        <end position="38"/>
    </location>
</feature>
<dbReference type="GO" id="GO:0030474">
    <property type="term" value="P:spindle pole body duplication"/>
    <property type="evidence" value="ECO:0007669"/>
    <property type="project" value="TreeGrafter"/>
</dbReference>
<dbReference type="EMBL" id="CP060775">
    <property type="protein sequence ID" value="QQK43115.1"/>
    <property type="molecule type" value="Genomic_DNA"/>
</dbReference>
<feature type="compositionally biased region" description="Low complexity" evidence="1">
    <location>
        <begin position="262"/>
        <end position="276"/>
    </location>
</feature>
<gene>
    <name evidence="3" type="ORF">Pdw03_7016</name>
</gene>
<sequence length="302" mass="32971">MTLRGTAIRELNKLIILFRVNFTSFFTRGIVFIALAMATQSLPSTPIATPPVAPPTPEGTLTPGKWRHPQLDEIVRRQNAATFDQKKMKKLVWNGAALVMSWTFGSTFKTYSRQIFDTNYMCQEVPLFILQLFFIFNVLVALSPLFRPKDNLSDISLTPTQRSLLGLDPAVTPPATPGTTFVTPPRYRLSTSRKASPASRPSSPMSANAGFSERRSSISTPFSPASSPLVFKAISNGGRESVQRQSFGSASPLAQSNSFGESTMSMGPSTPSPLMGKRGSLGVKNKWLYERSRRLSASGGAL</sequence>
<dbReference type="PANTHER" id="PTHR28003:SF1">
    <property type="entry name" value="NUCLEOPORIN POM34"/>
    <property type="match status" value="1"/>
</dbReference>
<feature type="transmembrane region" description="Helical" evidence="2">
    <location>
        <begin position="91"/>
        <end position="108"/>
    </location>
</feature>
<dbReference type="AlphaFoldDB" id="A0A7T7BKG1"/>
<evidence type="ECO:0000313" key="4">
    <source>
        <dbReference type="Proteomes" id="UP000595662"/>
    </source>
</evidence>